<gene>
    <name evidence="2" type="ORF">CHH57_00890</name>
</gene>
<proteinExistence type="predicted"/>
<reference evidence="2 3" key="1">
    <citation type="submission" date="2017-07" db="EMBL/GenBank/DDBJ databases">
        <title>Isolation and whole genome analysis of endospore-forming bacteria from heroin.</title>
        <authorList>
            <person name="Kalinowski J."/>
            <person name="Ahrens B."/>
            <person name="Al-Dilaimi A."/>
            <person name="Winkler A."/>
            <person name="Wibberg D."/>
            <person name="Schleenbecker U."/>
            <person name="Ruckert C."/>
            <person name="Wolfel R."/>
            <person name="Grass G."/>
        </authorList>
    </citation>
    <scope>NUCLEOTIDE SEQUENCE [LARGE SCALE GENOMIC DNA]</scope>
    <source>
        <strain evidence="2 3">7521-2</strain>
    </source>
</reference>
<sequence>MLKRKVVSAILTLFLSTFVFTVFLPLDSFFTQPVIQDVDLKEDLISYTLFFSLGLLLYGLPISILIEKITSKLPQGRLAFSFILYVFFGFLPFFFLWIFTIYSLSISIMFFLIDESIRRFRQEKDRIINNVY</sequence>
<keyword evidence="1" id="KW-1133">Transmembrane helix</keyword>
<dbReference type="RefSeq" id="WP_095328443.1">
    <property type="nucleotide sequence ID" value="NZ_CP026033.1"/>
</dbReference>
<protein>
    <submittedName>
        <fullName evidence="2">Uncharacterized protein</fullName>
    </submittedName>
</protein>
<evidence type="ECO:0000313" key="2">
    <source>
        <dbReference type="EMBL" id="PAD85260.1"/>
    </source>
</evidence>
<comment type="caution">
    <text evidence="2">The sequence shown here is derived from an EMBL/GenBank/DDBJ whole genome shotgun (WGS) entry which is preliminary data.</text>
</comment>
<organism evidence="2 3">
    <name type="scientific">Niallia circulans</name>
    <name type="common">Bacillus circulans</name>
    <dbReference type="NCBI Taxonomy" id="1397"/>
    <lineage>
        <taxon>Bacteria</taxon>
        <taxon>Bacillati</taxon>
        <taxon>Bacillota</taxon>
        <taxon>Bacilli</taxon>
        <taxon>Bacillales</taxon>
        <taxon>Bacillaceae</taxon>
        <taxon>Niallia</taxon>
    </lineage>
</organism>
<dbReference type="AlphaFoldDB" id="A0AA91TWB3"/>
<keyword evidence="1" id="KW-0472">Membrane</keyword>
<name>A0AA91TWB3_NIACI</name>
<dbReference type="Proteomes" id="UP000216961">
    <property type="component" value="Unassembled WGS sequence"/>
</dbReference>
<accession>A0AA91TWB3</accession>
<evidence type="ECO:0000313" key="3">
    <source>
        <dbReference type="Proteomes" id="UP000216961"/>
    </source>
</evidence>
<keyword evidence="1" id="KW-0812">Transmembrane</keyword>
<evidence type="ECO:0000256" key="1">
    <source>
        <dbReference type="SAM" id="Phobius"/>
    </source>
</evidence>
<feature type="transmembrane region" description="Helical" evidence="1">
    <location>
        <begin position="78"/>
        <end position="95"/>
    </location>
</feature>
<feature type="transmembrane region" description="Helical" evidence="1">
    <location>
        <begin position="45"/>
        <end position="66"/>
    </location>
</feature>
<dbReference type="EMBL" id="NPBQ01000004">
    <property type="protein sequence ID" value="PAD85260.1"/>
    <property type="molecule type" value="Genomic_DNA"/>
</dbReference>